<evidence type="ECO:0000256" key="1">
    <source>
        <dbReference type="SAM" id="Phobius"/>
    </source>
</evidence>
<feature type="transmembrane region" description="Helical" evidence="1">
    <location>
        <begin position="6"/>
        <end position="25"/>
    </location>
</feature>
<comment type="caution">
    <text evidence="2">The sequence shown here is derived from an EMBL/GenBank/DDBJ whole genome shotgun (WGS) entry which is preliminary data.</text>
</comment>
<reference evidence="2 3" key="1">
    <citation type="submission" date="2024-10" db="EMBL/GenBank/DDBJ databases">
        <title>The Natural Products Discovery Center: Release of the First 8490 Sequenced Strains for Exploring Actinobacteria Biosynthetic Diversity.</title>
        <authorList>
            <person name="Kalkreuter E."/>
            <person name="Kautsar S.A."/>
            <person name="Yang D."/>
            <person name="Bader C.D."/>
            <person name="Teijaro C.N."/>
            <person name="Fluegel L."/>
            <person name="Davis C.M."/>
            <person name="Simpson J.R."/>
            <person name="Lauterbach L."/>
            <person name="Steele A.D."/>
            <person name="Gui C."/>
            <person name="Meng S."/>
            <person name="Li G."/>
            <person name="Viehrig K."/>
            <person name="Ye F."/>
            <person name="Su P."/>
            <person name="Kiefer A.F."/>
            <person name="Nichols A."/>
            <person name="Cepeda A.J."/>
            <person name="Yan W."/>
            <person name="Fan B."/>
            <person name="Jiang Y."/>
            <person name="Adhikari A."/>
            <person name="Zheng C.-J."/>
            <person name="Schuster L."/>
            <person name="Cowan T.M."/>
            <person name="Smanski M.J."/>
            <person name="Chevrette M.G."/>
            <person name="De Carvalho L.P.S."/>
            <person name="Shen B."/>
        </authorList>
    </citation>
    <scope>NUCLEOTIDE SEQUENCE [LARGE SCALE GENOMIC DNA]</scope>
    <source>
        <strain evidence="2 3">NPDC048320</strain>
    </source>
</reference>
<keyword evidence="1" id="KW-1133">Transmembrane helix</keyword>
<proteinExistence type="predicted"/>
<keyword evidence="1" id="KW-0472">Membrane</keyword>
<protein>
    <submittedName>
        <fullName evidence="2">YggT family protein</fullName>
    </submittedName>
</protein>
<feature type="transmembrane region" description="Helical" evidence="1">
    <location>
        <begin position="66"/>
        <end position="88"/>
    </location>
</feature>
<dbReference type="EMBL" id="JBICYV010000016">
    <property type="protein sequence ID" value="MFG3014670.1"/>
    <property type="molecule type" value="Genomic_DNA"/>
</dbReference>
<name>A0ABW7BBV2_9ACTN</name>
<keyword evidence="3" id="KW-1185">Reference proteome</keyword>
<keyword evidence="1" id="KW-0812">Transmembrane</keyword>
<dbReference type="Pfam" id="PF02325">
    <property type="entry name" value="CCB3_YggT"/>
    <property type="match status" value="1"/>
</dbReference>
<accession>A0ABW7BBV2</accession>
<dbReference type="Proteomes" id="UP001604267">
    <property type="component" value="Unassembled WGS sequence"/>
</dbReference>
<dbReference type="InterPro" id="IPR003425">
    <property type="entry name" value="CCB3/YggT"/>
</dbReference>
<sequence>MSVFAQVIYIALMVFLVVLIFRLVMDYVFQFARSWQPGKAMVVVLEATYTVTDPPLKLLRRFIPPLRLGGVALDLSFFVLMIIVYILISVAQSFVR</sequence>
<evidence type="ECO:0000313" key="3">
    <source>
        <dbReference type="Proteomes" id="UP001604267"/>
    </source>
</evidence>
<evidence type="ECO:0000313" key="2">
    <source>
        <dbReference type="EMBL" id="MFG3014670.1"/>
    </source>
</evidence>
<gene>
    <name evidence="2" type="ORF">ACGFZB_30445</name>
</gene>
<dbReference type="RefSeq" id="WP_132783882.1">
    <property type="nucleotide sequence ID" value="NZ_JBEXOF010000004.1"/>
</dbReference>
<organism evidence="2 3">
    <name type="scientific">Streptomyces cinerochromogenes</name>
    <dbReference type="NCBI Taxonomy" id="66422"/>
    <lineage>
        <taxon>Bacteria</taxon>
        <taxon>Bacillati</taxon>
        <taxon>Actinomycetota</taxon>
        <taxon>Actinomycetes</taxon>
        <taxon>Kitasatosporales</taxon>
        <taxon>Streptomycetaceae</taxon>
        <taxon>Streptomyces</taxon>
    </lineage>
</organism>